<proteinExistence type="predicted"/>
<sequence>METPPTPDHVQPDEEVDIPSRPISLDLDLNPDLEEEDENIKSPALQNTSRDMAAKFSSNIENLPPVFSPVRISVSLWTLPFEDAYQQVKKQFVEGTKRQPITLSQQSNFVNYVDAQLLQIQRKFIKNQAESAITYTPTQIIDDLLPVVDLLWILLLSHDPLFGQEEYYIKILGDLEDWLAYYTLPSLATLLASNTNFFVKFFDLFQKFDTQVSFLIDGYYANNRISKMSATEVVRLSPIVMRLRLTIVQKLEHSRAVLDAARNIPATDEALNVLDVEIGRLFEGILERI</sequence>
<dbReference type="PANTHER" id="PTHR37781:SF1">
    <property type="entry name" value="ADR380WP"/>
    <property type="match status" value="1"/>
</dbReference>
<dbReference type="Proteomes" id="UP000092555">
    <property type="component" value="Unassembled WGS sequence"/>
</dbReference>
<dbReference type="GeneID" id="30029724"/>
<dbReference type="STRING" id="869754.A0A1A0HI58"/>
<dbReference type="GO" id="GO:0005675">
    <property type="term" value="C:transcription factor TFIIH holo complex"/>
    <property type="evidence" value="ECO:0007669"/>
    <property type="project" value="TreeGrafter"/>
</dbReference>
<evidence type="ECO:0000256" key="1">
    <source>
        <dbReference type="SAM" id="MobiDB-lite"/>
    </source>
</evidence>
<reference evidence="2 3" key="1">
    <citation type="submission" date="2016-05" db="EMBL/GenBank/DDBJ databases">
        <title>Comparative genomics of biotechnologically important yeasts.</title>
        <authorList>
            <consortium name="DOE Joint Genome Institute"/>
            <person name="Riley R."/>
            <person name="Haridas S."/>
            <person name="Wolfe K.H."/>
            <person name="Lopes M.R."/>
            <person name="Hittinger C.T."/>
            <person name="Goker M."/>
            <person name="Salamov A."/>
            <person name="Wisecaver J."/>
            <person name="Long T.M."/>
            <person name="Aerts A.L."/>
            <person name="Barry K."/>
            <person name="Choi C."/>
            <person name="Clum A."/>
            <person name="Coughlan A.Y."/>
            <person name="Deshpande S."/>
            <person name="Douglass A.P."/>
            <person name="Hanson S.J."/>
            <person name="Klenk H.-P."/>
            <person name="LaButti K."/>
            <person name="Lapidus A."/>
            <person name="Lindquist E."/>
            <person name="Lipzen A."/>
            <person name="Meier-kolthoff J.P."/>
            <person name="Ohm R.A."/>
            <person name="Otillar R.P."/>
            <person name="Pangilinan J."/>
            <person name="Peng Y."/>
            <person name="Rokas A."/>
            <person name="Rosa C.A."/>
            <person name="Scheuner C."/>
            <person name="Sibirny A.A."/>
            <person name="Slot J.C."/>
            <person name="Stielow J.B."/>
            <person name="Sun H."/>
            <person name="Kurtzman C.P."/>
            <person name="Blackwell M."/>
            <person name="Grigoriev I.V."/>
            <person name="Jeffries T.W."/>
        </authorList>
    </citation>
    <scope>NUCLEOTIDE SEQUENCE [LARGE SCALE GENOMIC DNA]</scope>
    <source>
        <strain evidence="2 3">NRRL YB-4993</strain>
    </source>
</reference>
<evidence type="ECO:0000313" key="3">
    <source>
        <dbReference type="Proteomes" id="UP000092555"/>
    </source>
</evidence>
<comment type="caution">
    <text evidence="2">The sequence shown here is derived from an EMBL/GenBank/DDBJ whole genome shotgun (WGS) entry which is preliminary data.</text>
</comment>
<dbReference type="AlphaFoldDB" id="A0A1A0HI58"/>
<dbReference type="RefSeq" id="XP_018714009.1">
    <property type="nucleotide sequence ID" value="XM_018856748.1"/>
</dbReference>
<gene>
    <name evidence="2" type="ORF">METBIDRAFT_36511</name>
</gene>
<dbReference type="PANTHER" id="PTHR37781">
    <property type="entry name" value="TFIIH COMPLEX SUBUNIT"/>
    <property type="match status" value="1"/>
</dbReference>
<dbReference type="OrthoDB" id="2567806at2759"/>
<keyword evidence="3" id="KW-1185">Reference proteome</keyword>
<dbReference type="Pfam" id="PF17110">
    <property type="entry name" value="TFB6"/>
    <property type="match status" value="1"/>
</dbReference>
<accession>A0A1A0HI58</accession>
<organism evidence="2 3">
    <name type="scientific">Metschnikowia bicuspidata var. bicuspidata NRRL YB-4993</name>
    <dbReference type="NCBI Taxonomy" id="869754"/>
    <lineage>
        <taxon>Eukaryota</taxon>
        <taxon>Fungi</taxon>
        <taxon>Dikarya</taxon>
        <taxon>Ascomycota</taxon>
        <taxon>Saccharomycotina</taxon>
        <taxon>Pichiomycetes</taxon>
        <taxon>Metschnikowiaceae</taxon>
        <taxon>Metschnikowia</taxon>
    </lineage>
</organism>
<dbReference type="EMBL" id="LXTC01000001">
    <property type="protein sequence ID" value="OBA23528.1"/>
    <property type="molecule type" value="Genomic_DNA"/>
</dbReference>
<dbReference type="InterPro" id="IPR031349">
    <property type="entry name" value="Tfb6"/>
</dbReference>
<name>A0A1A0HI58_9ASCO</name>
<protein>
    <submittedName>
        <fullName evidence="2">Uncharacterized protein</fullName>
    </submittedName>
</protein>
<feature type="region of interest" description="Disordered" evidence="1">
    <location>
        <begin position="1"/>
        <end position="28"/>
    </location>
</feature>
<evidence type="ECO:0000313" key="2">
    <source>
        <dbReference type="EMBL" id="OBA23528.1"/>
    </source>
</evidence>